<dbReference type="EMBL" id="WKFB01000043">
    <property type="protein sequence ID" value="KAF6737971.1"/>
    <property type="molecule type" value="Genomic_DNA"/>
</dbReference>
<organism evidence="2 3">
    <name type="scientific">Oryzias melastigma</name>
    <name type="common">Marine medaka</name>
    <dbReference type="NCBI Taxonomy" id="30732"/>
    <lineage>
        <taxon>Eukaryota</taxon>
        <taxon>Metazoa</taxon>
        <taxon>Chordata</taxon>
        <taxon>Craniata</taxon>
        <taxon>Vertebrata</taxon>
        <taxon>Euteleostomi</taxon>
        <taxon>Actinopterygii</taxon>
        <taxon>Neopterygii</taxon>
        <taxon>Teleostei</taxon>
        <taxon>Neoteleostei</taxon>
        <taxon>Acanthomorphata</taxon>
        <taxon>Ovalentaria</taxon>
        <taxon>Atherinomorphae</taxon>
        <taxon>Beloniformes</taxon>
        <taxon>Adrianichthyidae</taxon>
        <taxon>Oryziinae</taxon>
        <taxon>Oryzias</taxon>
    </lineage>
</organism>
<sequence>MCHIPICPPPALKSFPFGDSGAAQAEEKGNEKQRRVASAAFTQHQGQRRIQHHGQLLSAERGKETQQDVRQGKRGEISAAGTQQRSHYRGTRAAGGAQRRNVAPPSPCALTERGQLVGWGW</sequence>
<feature type="compositionally biased region" description="Basic and acidic residues" evidence="1">
    <location>
        <begin position="25"/>
        <end position="34"/>
    </location>
</feature>
<feature type="compositionally biased region" description="Basic and acidic residues" evidence="1">
    <location>
        <begin position="60"/>
        <end position="76"/>
    </location>
</feature>
<evidence type="ECO:0000256" key="1">
    <source>
        <dbReference type="SAM" id="MobiDB-lite"/>
    </source>
</evidence>
<dbReference type="Proteomes" id="UP000646548">
    <property type="component" value="Unassembled WGS sequence"/>
</dbReference>
<proteinExistence type="predicted"/>
<accession>A0A834FPM8</accession>
<evidence type="ECO:0000313" key="2">
    <source>
        <dbReference type="EMBL" id="KAF6737971.1"/>
    </source>
</evidence>
<gene>
    <name evidence="2" type="ORF">FQA47_016367</name>
</gene>
<feature type="compositionally biased region" description="Low complexity" evidence="1">
    <location>
        <begin position="91"/>
        <end position="100"/>
    </location>
</feature>
<protein>
    <submittedName>
        <fullName evidence="2">Uncharacterized protein</fullName>
    </submittedName>
</protein>
<reference evidence="2" key="1">
    <citation type="journal article" name="BMC Genomics">
        <title>Long-read sequencing and de novo genome assembly of marine medaka (Oryzias melastigma).</title>
        <authorList>
            <person name="Liang P."/>
            <person name="Saqib H.S.A."/>
            <person name="Ni X."/>
            <person name="Shen Y."/>
        </authorList>
    </citation>
    <scope>NUCLEOTIDE SEQUENCE</scope>
    <source>
        <strain evidence="2">Bigg-433</strain>
    </source>
</reference>
<dbReference type="AlphaFoldDB" id="A0A834FPM8"/>
<feature type="region of interest" description="Disordered" evidence="1">
    <location>
        <begin position="10"/>
        <end position="109"/>
    </location>
</feature>
<comment type="caution">
    <text evidence="2">The sequence shown here is derived from an EMBL/GenBank/DDBJ whole genome shotgun (WGS) entry which is preliminary data.</text>
</comment>
<evidence type="ECO:0000313" key="3">
    <source>
        <dbReference type="Proteomes" id="UP000646548"/>
    </source>
</evidence>
<name>A0A834FPM8_ORYME</name>